<evidence type="ECO:0000256" key="1">
    <source>
        <dbReference type="SAM" id="MobiDB-lite"/>
    </source>
</evidence>
<dbReference type="RefSeq" id="WP_166877539.1">
    <property type="nucleotide sequence ID" value="NZ_WHJH01000019.1"/>
</dbReference>
<sequence length="343" mass="35836">MEVLVDGKHVVHGMAVDVRGTLYITTIGEDDVYAVSKPGQRTRFTDRDEQESNPSRHRSLESPTTLAADGLGNLYALDGSGPRLGCFASARVKRIATDGKVSALAHADTAMAPYTMGGGMMPIAVDKTGTLYMLSQDGPYKVSGAGKLVLLPVPDGAADDASRMLGALAAHPDGGVVVASSGHGVYRILPDGRAVRLATQGGDCALATPITPVTPDESTCRTGPHSGCAERTTAPKAVRCNINAVAVDAGGRIFLSDDARILQVDTDGTISTFFDPDKDAPIPLENPVQDYPLTLMALGPNGEVYWTRFSTVYKITPWSRAPHLSPAMPRGAGALPGPGARAS</sequence>
<gene>
    <name evidence="2" type="ORF">F2P45_17060</name>
</gene>
<evidence type="ECO:0000313" key="3">
    <source>
        <dbReference type="Proteomes" id="UP000609726"/>
    </source>
</evidence>
<accession>A0ABX0NVE3</accession>
<dbReference type="EMBL" id="WHJH01000019">
    <property type="protein sequence ID" value="NHZ90718.1"/>
    <property type="molecule type" value="Genomic_DNA"/>
</dbReference>
<dbReference type="Gene3D" id="2.40.10.500">
    <property type="match status" value="1"/>
</dbReference>
<dbReference type="Gene3D" id="2.120.10.30">
    <property type="entry name" value="TolB, C-terminal domain"/>
    <property type="match status" value="1"/>
</dbReference>
<dbReference type="Proteomes" id="UP000609726">
    <property type="component" value="Unassembled WGS sequence"/>
</dbReference>
<name>A0ABX0NVE3_9BURK</name>
<reference evidence="2 3" key="1">
    <citation type="submission" date="2019-10" db="EMBL/GenBank/DDBJ databases">
        <title>Taxonomy of Antarctic Massilia spp.: description of Massilia rubra sp. nov., Massilia aquatica sp. nov., Massilia mucilaginosa sp. nov., Massilia frigida sp. nov. isolated from streams, lakes and regoliths.</title>
        <authorList>
            <person name="Holochova P."/>
            <person name="Sedlacek I."/>
            <person name="Kralova S."/>
            <person name="Maslanova I."/>
            <person name="Busse H.-J."/>
            <person name="Stankova E."/>
            <person name="Vrbovska V."/>
            <person name="Kovarovic V."/>
            <person name="Bartak M."/>
            <person name="Svec P."/>
            <person name="Pantucek R."/>
        </authorList>
    </citation>
    <scope>NUCLEOTIDE SEQUENCE [LARGE SCALE GENOMIC DNA]</scope>
    <source>
        <strain evidence="2 3">CCM 8733</strain>
    </source>
</reference>
<dbReference type="InterPro" id="IPR011042">
    <property type="entry name" value="6-blade_b-propeller_TolB-like"/>
</dbReference>
<comment type="caution">
    <text evidence="2">The sequence shown here is derived from an EMBL/GenBank/DDBJ whole genome shotgun (WGS) entry which is preliminary data.</text>
</comment>
<dbReference type="SUPFAM" id="SSF101898">
    <property type="entry name" value="NHL repeat"/>
    <property type="match status" value="1"/>
</dbReference>
<keyword evidence="3" id="KW-1185">Reference proteome</keyword>
<organism evidence="2 3">
    <name type="scientific">Massilia mucilaginosa</name>
    <dbReference type="NCBI Taxonomy" id="2609282"/>
    <lineage>
        <taxon>Bacteria</taxon>
        <taxon>Pseudomonadati</taxon>
        <taxon>Pseudomonadota</taxon>
        <taxon>Betaproteobacteria</taxon>
        <taxon>Burkholderiales</taxon>
        <taxon>Oxalobacteraceae</taxon>
        <taxon>Telluria group</taxon>
        <taxon>Massilia</taxon>
    </lineage>
</organism>
<proteinExistence type="predicted"/>
<protein>
    <submittedName>
        <fullName evidence="2">Uncharacterized protein</fullName>
    </submittedName>
</protein>
<evidence type="ECO:0000313" key="2">
    <source>
        <dbReference type="EMBL" id="NHZ90718.1"/>
    </source>
</evidence>
<feature type="region of interest" description="Disordered" evidence="1">
    <location>
        <begin position="38"/>
        <end position="62"/>
    </location>
</feature>